<evidence type="ECO:0000313" key="3">
    <source>
        <dbReference type="Proteomes" id="UP000439986"/>
    </source>
</evidence>
<dbReference type="AlphaFoldDB" id="A0A844D6W0"/>
<organism evidence="2 3">
    <name type="scientific">Duganella aquatilis</name>
    <dbReference type="NCBI Taxonomy" id="2666082"/>
    <lineage>
        <taxon>Bacteria</taxon>
        <taxon>Pseudomonadati</taxon>
        <taxon>Pseudomonadota</taxon>
        <taxon>Betaproteobacteria</taxon>
        <taxon>Burkholderiales</taxon>
        <taxon>Oxalobacteraceae</taxon>
        <taxon>Telluria group</taxon>
        <taxon>Duganella</taxon>
    </lineage>
</organism>
<protein>
    <submittedName>
        <fullName evidence="2">Uncharacterized protein</fullName>
    </submittedName>
</protein>
<reference evidence="2 3" key="1">
    <citation type="submission" date="2019-11" db="EMBL/GenBank/DDBJ databases">
        <title>Novel species isolated from a subtropical stream in China.</title>
        <authorList>
            <person name="Lu H."/>
        </authorList>
    </citation>
    <scope>NUCLEOTIDE SEQUENCE [LARGE SCALE GENOMIC DNA]</scope>
    <source>
        <strain evidence="2 3">FT26W</strain>
    </source>
</reference>
<feature type="chain" id="PRO_5032716605" evidence="1">
    <location>
        <begin position="22"/>
        <end position="176"/>
    </location>
</feature>
<evidence type="ECO:0000256" key="1">
    <source>
        <dbReference type="SAM" id="SignalP"/>
    </source>
</evidence>
<gene>
    <name evidence="2" type="ORF">GJ698_07125</name>
</gene>
<keyword evidence="3" id="KW-1185">Reference proteome</keyword>
<dbReference type="EMBL" id="WKJL01000003">
    <property type="protein sequence ID" value="MRW83866.1"/>
    <property type="molecule type" value="Genomic_DNA"/>
</dbReference>
<dbReference type="RefSeq" id="WP_154356914.1">
    <property type="nucleotide sequence ID" value="NZ_WKJL01000003.1"/>
</dbReference>
<proteinExistence type="predicted"/>
<name>A0A844D6W0_9BURK</name>
<feature type="signal peptide" evidence="1">
    <location>
        <begin position="1"/>
        <end position="21"/>
    </location>
</feature>
<keyword evidence="1" id="KW-0732">Signal</keyword>
<sequence>MYAPPVVISLLVCTALHPAHAKGDFDIEDESLRRVPPAVASALRAHVRQTNYKDCAQGEFVGSAVDLNGNGRKLDWIAKTADGCAWGAATAKIWILKNEKNHYRIVLDNGGQAVVLSNSKTNGLRDLSMPSGTAGHYSDSLLKFDGSRYKVFKSCAIDLQDAEEVKRHPDRQCHIK</sequence>
<evidence type="ECO:0000313" key="2">
    <source>
        <dbReference type="EMBL" id="MRW83866.1"/>
    </source>
</evidence>
<dbReference type="Proteomes" id="UP000439986">
    <property type="component" value="Unassembled WGS sequence"/>
</dbReference>
<accession>A0A844D6W0</accession>
<comment type="caution">
    <text evidence="2">The sequence shown here is derived from an EMBL/GenBank/DDBJ whole genome shotgun (WGS) entry which is preliminary data.</text>
</comment>